<dbReference type="InterPro" id="IPR011990">
    <property type="entry name" value="TPR-like_helical_dom_sf"/>
</dbReference>
<feature type="repeat" description="PPR" evidence="2">
    <location>
        <begin position="422"/>
        <end position="456"/>
    </location>
</feature>
<dbReference type="FunFam" id="1.25.40.10:FF:000646">
    <property type="entry name" value="Pentatricopeptide repeat-containing protein, chloroplastic"/>
    <property type="match status" value="1"/>
</dbReference>
<feature type="repeat" description="PPR" evidence="2">
    <location>
        <begin position="205"/>
        <end position="239"/>
    </location>
</feature>
<dbReference type="InterPro" id="IPR046960">
    <property type="entry name" value="PPR_At4g14850-like_plant"/>
</dbReference>
<dbReference type="Pfam" id="PF01535">
    <property type="entry name" value="PPR"/>
    <property type="match status" value="5"/>
</dbReference>
<organism evidence="3">
    <name type="scientific">Spirodela intermedia</name>
    <name type="common">Intermediate duckweed</name>
    <dbReference type="NCBI Taxonomy" id="51605"/>
    <lineage>
        <taxon>Eukaryota</taxon>
        <taxon>Viridiplantae</taxon>
        <taxon>Streptophyta</taxon>
        <taxon>Embryophyta</taxon>
        <taxon>Tracheophyta</taxon>
        <taxon>Spermatophyta</taxon>
        <taxon>Magnoliopsida</taxon>
        <taxon>Liliopsida</taxon>
        <taxon>Araceae</taxon>
        <taxon>Lemnoideae</taxon>
        <taxon>Spirodela</taxon>
    </lineage>
</organism>
<evidence type="ECO:0000313" key="3">
    <source>
        <dbReference type="EMBL" id="CAA2627010.1"/>
    </source>
</evidence>
<dbReference type="GO" id="GO:0009451">
    <property type="term" value="P:RNA modification"/>
    <property type="evidence" value="ECO:0007669"/>
    <property type="project" value="InterPro"/>
</dbReference>
<dbReference type="EMBL" id="CACRZD030000009">
    <property type="protein sequence ID" value="CAA6666300.1"/>
    <property type="molecule type" value="Genomic_DNA"/>
</dbReference>
<keyword evidence="4" id="KW-1185">Reference proteome</keyword>
<dbReference type="PANTHER" id="PTHR47926">
    <property type="entry name" value="PENTATRICOPEPTIDE REPEAT-CONTAINING PROTEIN"/>
    <property type="match status" value="1"/>
</dbReference>
<keyword evidence="1" id="KW-0677">Repeat</keyword>
<feature type="repeat" description="PPR" evidence="2">
    <location>
        <begin position="135"/>
        <end position="169"/>
    </location>
</feature>
<dbReference type="AlphaFoldDB" id="A0A7I8J8B4"/>
<dbReference type="InterPro" id="IPR002885">
    <property type="entry name" value="PPR_rpt"/>
</dbReference>
<dbReference type="PANTHER" id="PTHR47926:SF533">
    <property type="entry name" value="DYW DOMAIN-CONTAINING PROTEIN"/>
    <property type="match status" value="1"/>
</dbReference>
<proteinExistence type="predicted"/>
<dbReference type="Pfam" id="PF13041">
    <property type="entry name" value="PPR_2"/>
    <property type="match status" value="3"/>
</dbReference>
<evidence type="ECO:0000256" key="1">
    <source>
        <dbReference type="ARBA" id="ARBA00022737"/>
    </source>
</evidence>
<protein>
    <submittedName>
        <fullName evidence="3">Uncharacterized protein</fullName>
    </submittedName>
</protein>
<dbReference type="Gene3D" id="1.25.40.10">
    <property type="entry name" value="Tetratricopeptide repeat domain"/>
    <property type="match status" value="5"/>
</dbReference>
<feature type="repeat" description="PPR" evidence="2">
    <location>
        <begin position="321"/>
        <end position="355"/>
    </location>
</feature>
<name>A0A7I8J8B4_SPIIN</name>
<accession>A0A7I8J8B4</accession>
<dbReference type="GO" id="GO:0003723">
    <property type="term" value="F:RNA binding"/>
    <property type="evidence" value="ECO:0007669"/>
    <property type="project" value="InterPro"/>
</dbReference>
<dbReference type="PROSITE" id="PS51375">
    <property type="entry name" value="PPR"/>
    <property type="match status" value="5"/>
</dbReference>
<reference evidence="3 4" key="1">
    <citation type="submission" date="2019-12" db="EMBL/GenBank/DDBJ databases">
        <authorList>
            <person name="Scholz U."/>
            <person name="Mascher M."/>
            <person name="Fiebig A."/>
        </authorList>
    </citation>
    <scope>NUCLEOTIDE SEQUENCE</scope>
</reference>
<dbReference type="EMBL" id="LR743596">
    <property type="protein sequence ID" value="CAA2627010.1"/>
    <property type="molecule type" value="Genomic_DNA"/>
</dbReference>
<evidence type="ECO:0000313" key="4">
    <source>
        <dbReference type="Proteomes" id="UP001189122"/>
    </source>
</evidence>
<evidence type="ECO:0000256" key="2">
    <source>
        <dbReference type="PROSITE-ProRule" id="PRU00708"/>
    </source>
</evidence>
<sequence length="556" mass="61290">MASLLHTLPNSLPPHSKSRAVRKFFHAPAAPLLGLLHHENADAAPTLRKSLLHQMSSLCKDGLIGEAFDFLCDMETEGAPVGPEIYGEMLQACVYQEGDIFHRNEYLETKLVIFYAKCRVSAAALDLFQRQRRRNVFSWAAMIGLLCREGLGEKAVVGFCEMMTDGFLPDNFVIPNALKACSSAQLIGCGTGIHGYALKMGYRGCVFVQSSLVDFYGKSGIVEDARKIFDQMPEKNAVAWNSMLVSYVHNGLDWGAMKAFYDMRTETNLRALDEGRQSHAVAVLFGLELDSILSSSLINFYCKVGLTDDAELVFSRTLEKDTVIWNLLISGYLQDGEVDKVLRTCRRMVMEDLRFDSVTLSSILSACAGTENLKLGIEGHGYCIRNGLDTDSTVASGIIDVYAKCRKIELARQVFDMAANRDLIMWNTQLSAYANCGLSGEALKLFYQMQLESIAPNVISWNSVILGLLRSNQMQSAEVQPNLVTWTTLISGSAQKGCGSEAIELFIRMQAAGFRPNIVSILAVISACTEVASLPYGKAIYGYITRQGFCSSPFLL</sequence>
<gene>
    <name evidence="3" type="ORF">SI7747_09012689</name>
</gene>
<feature type="repeat" description="PPR" evidence="2">
    <location>
        <begin position="482"/>
        <end position="516"/>
    </location>
</feature>
<dbReference type="Proteomes" id="UP001189122">
    <property type="component" value="Unassembled WGS sequence"/>
</dbReference>
<dbReference type="FunFam" id="1.25.40.10:FF:000285">
    <property type="entry name" value="Pentatricopeptide repeat-containing protein, chloroplastic"/>
    <property type="match status" value="1"/>
</dbReference>
<dbReference type="NCBIfam" id="TIGR00756">
    <property type="entry name" value="PPR"/>
    <property type="match status" value="5"/>
</dbReference>